<name>A0A1D3D6K4_9EIME</name>
<dbReference type="EC" id="2.3.1.-" evidence="10"/>
<keyword evidence="13" id="KW-1185">Reference proteome</keyword>
<dbReference type="GO" id="GO:0042761">
    <property type="term" value="P:very long-chain fatty acid biosynthetic process"/>
    <property type="evidence" value="ECO:0007669"/>
    <property type="project" value="TreeGrafter"/>
</dbReference>
<comment type="catalytic activity">
    <reaction evidence="10">
        <text>an acyl-CoA + malonyl-CoA + H(+) = a 3-oxoacyl-CoA + CO2 + CoA</text>
        <dbReference type="Rhea" id="RHEA:50252"/>
        <dbReference type="ChEBI" id="CHEBI:15378"/>
        <dbReference type="ChEBI" id="CHEBI:16526"/>
        <dbReference type="ChEBI" id="CHEBI:57287"/>
        <dbReference type="ChEBI" id="CHEBI:57384"/>
        <dbReference type="ChEBI" id="CHEBI:58342"/>
        <dbReference type="ChEBI" id="CHEBI:90726"/>
    </reaction>
    <physiologicalReaction direction="left-to-right" evidence="10">
        <dbReference type="Rhea" id="RHEA:50253"/>
    </physiologicalReaction>
</comment>
<dbReference type="AlphaFoldDB" id="A0A1D3D6K4"/>
<comment type="caution">
    <text evidence="12">The sequence shown here is derived from an EMBL/GenBank/DDBJ whole genome shotgun (WGS) entry which is preliminary data.</text>
</comment>
<dbReference type="InterPro" id="IPR002076">
    <property type="entry name" value="ELO_fam"/>
</dbReference>
<keyword evidence="7 10" id="KW-0443">Lipid metabolism</keyword>
<evidence type="ECO:0000256" key="6">
    <source>
        <dbReference type="ARBA" id="ARBA00022989"/>
    </source>
</evidence>
<feature type="transmembrane region" description="Helical" evidence="10">
    <location>
        <begin position="89"/>
        <end position="113"/>
    </location>
</feature>
<dbReference type="GO" id="GO:0009922">
    <property type="term" value="F:fatty acid elongase activity"/>
    <property type="evidence" value="ECO:0007669"/>
    <property type="project" value="InterPro"/>
</dbReference>
<comment type="subcellular location">
    <subcellularLocation>
        <location evidence="1">Membrane</location>
        <topology evidence="1">Multi-pass membrane protein</topology>
    </subcellularLocation>
</comment>
<dbReference type="GO" id="GO:0034626">
    <property type="term" value="P:fatty acid elongation, polyunsaturated fatty acid"/>
    <property type="evidence" value="ECO:0007669"/>
    <property type="project" value="TreeGrafter"/>
</dbReference>
<dbReference type="GO" id="GO:0019367">
    <property type="term" value="P:fatty acid elongation, saturated fatty acid"/>
    <property type="evidence" value="ECO:0007669"/>
    <property type="project" value="TreeGrafter"/>
</dbReference>
<comment type="similarity">
    <text evidence="10">Belongs to the ELO family.</text>
</comment>
<evidence type="ECO:0000313" key="12">
    <source>
        <dbReference type="EMBL" id="OEH79081.1"/>
    </source>
</evidence>
<reference evidence="12 13" key="1">
    <citation type="journal article" date="2016" name="BMC Genomics">
        <title>Comparative genomics reveals Cyclospora cayetanensis possesses coccidia-like metabolism and invasion components but unique surface antigens.</title>
        <authorList>
            <person name="Liu S."/>
            <person name="Wang L."/>
            <person name="Zheng H."/>
            <person name="Xu Z."/>
            <person name="Roellig D.M."/>
            <person name="Li N."/>
            <person name="Frace M.A."/>
            <person name="Tang K."/>
            <person name="Arrowood M.J."/>
            <person name="Moss D.M."/>
            <person name="Zhang L."/>
            <person name="Feng Y."/>
            <person name="Xiao L."/>
        </authorList>
    </citation>
    <scope>NUCLEOTIDE SEQUENCE [LARGE SCALE GENOMIC DNA]</scope>
    <source>
        <strain evidence="12 13">CHN_HEN01</strain>
    </source>
</reference>
<dbReference type="Pfam" id="PF01151">
    <property type="entry name" value="ELO"/>
    <property type="match status" value="1"/>
</dbReference>
<evidence type="ECO:0000256" key="3">
    <source>
        <dbReference type="ARBA" id="ARBA00022679"/>
    </source>
</evidence>
<sequence length="449" mass="47766">MHVGSTKPPLKAAGPAAAVTVAAVACVVVAYRPFCRFLSWIFPEEAWSPGVGVKLAVAYRWPIIAASVLYLPAVYALQRYMRDRPAYSLRYVALLWNASLSLLSLLGFLTVLIQQPSMLLTSINPERLFSPPVRAVIALFTLTKAVEFGDTFLLVLKKKPLSFLHLYHHLTVTLYCWHAQKINADFAHGFATMNLGVHALMYLYFGLACCVSVPRGGAAASSSPIVKGTLHKVLQKSRPVITQLQIAQMLVGIYLALQGALYLQDAQQVANAKAGVDTAAPTPTPPGRNAVSPNSPPARCPSVTSTAAETATMASLISSGDDFDQTSSPMTSKFADAVAPCALPATAAAAAKLRGGRSRGGEALTMRSSSPPASMQAAEPRSSGVLYQLIKKEPIHLSWLELAAAAAGAGFPAVYGYLANGDWGLGLCVFGALRWALELHAAERIPLHT</sequence>
<keyword evidence="2 10" id="KW-0444">Lipid biosynthesis</keyword>
<feature type="region of interest" description="Disordered" evidence="11">
    <location>
        <begin position="276"/>
        <end position="302"/>
    </location>
</feature>
<keyword evidence="5 10" id="KW-0276">Fatty acid metabolism</keyword>
<evidence type="ECO:0000256" key="9">
    <source>
        <dbReference type="ARBA" id="ARBA00023160"/>
    </source>
</evidence>
<dbReference type="VEuPathDB" id="ToxoDB:cyc_08250"/>
<dbReference type="PANTHER" id="PTHR11157:SF126">
    <property type="entry name" value="ELONGATION OF VERY LONG CHAIN FATTY ACIDS PROTEIN"/>
    <property type="match status" value="1"/>
</dbReference>
<dbReference type="GO" id="GO:0005789">
    <property type="term" value="C:endoplasmic reticulum membrane"/>
    <property type="evidence" value="ECO:0007669"/>
    <property type="project" value="TreeGrafter"/>
</dbReference>
<feature type="region of interest" description="Disordered" evidence="11">
    <location>
        <begin position="358"/>
        <end position="378"/>
    </location>
</feature>
<dbReference type="EMBL" id="JROU02000516">
    <property type="protein sequence ID" value="OEH79081.1"/>
    <property type="molecule type" value="Genomic_DNA"/>
</dbReference>
<evidence type="ECO:0000256" key="7">
    <source>
        <dbReference type="ARBA" id="ARBA00023098"/>
    </source>
</evidence>
<protein>
    <recommendedName>
        <fullName evidence="10">Elongation of fatty acids protein</fullName>
        <ecNumber evidence="10">2.3.1.-</ecNumber>
    </recommendedName>
</protein>
<evidence type="ECO:0000256" key="10">
    <source>
        <dbReference type="RuleBase" id="RU361115"/>
    </source>
</evidence>
<dbReference type="GO" id="GO:0030148">
    <property type="term" value="P:sphingolipid biosynthetic process"/>
    <property type="evidence" value="ECO:0007669"/>
    <property type="project" value="TreeGrafter"/>
</dbReference>
<dbReference type="PANTHER" id="PTHR11157">
    <property type="entry name" value="FATTY ACID ACYL TRANSFERASE-RELATED"/>
    <property type="match status" value="1"/>
</dbReference>
<dbReference type="InParanoid" id="A0A1D3D6K4"/>
<keyword evidence="4 10" id="KW-0812">Transmembrane</keyword>
<dbReference type="GO" id="GO:0034625">
    <property type="term" value="P:fatty acid elongation, monounsaturated fatty acid"/>
    <property type="evidence" value="ECO:0007669"/>
    <property type="project" value="TreeGrafter"/>
</dbReference>
<comment type="caution">
    <text evidence="10">Lacks conserved residue(s) required for the propagation of feature annotation.</text>
</comment>
<evidence type="ECO:0000256" key="5">
    <source>
        <dbReference type="ARBA" id="ARBA00022832"/>
    </source>
</evidence>
<dbReference type="Proteomes" id="UP000095192">
    <property type="component" value="Unassembled WGS sequence"/>
</dbReference>
<dbReference type="PROSITE" id="PS51257">
    <property type="entry name" value="PROKAR_LIPOPROTEIN"/>
    <property type="match status" value="1"/>
</dbReference>
<keyword evidence="3 10" id="KW-0808">Transferase</keyword>
<keyword evidence="8 10" id="KW-0472">Membrane</keyword>
<evidence type="ECO:0000256" key="1">
    <source>
        <dbReference type="ARBA" id="ARBA00004141"/>
    </source>
</evidence>
<dbReference type="VEuPathDB" id="ToxoDB:LOC34624018"/>
<feature type="transmembrane region" description="Helical" evidence="10">
    <location>
        <begin position="12"/>
        <end position="31"/>
    </location>
</feature>
<keyword evidence="9 10" id="KW-0275">Fatty acid biosynthesis</keyword>
<evidence type="ECO:0000256" key="4">
    <source>
        <dbReference type="ARBA" id="ARBA00022692"/>
    </source>
</evidence>
<evidence type="ECO:0000313" key="13">
    <source>
        <dbReference type="Proteomes" id="UP000095192"/>
    </source>
</evidence>
<evidence type="ECO:0000256" key="11">
    <source>
        <dbReference type="SAM" id="MobiDB-lite"/>
    </source>
</evidence>
<accession>A0A1D3D6K4</accession>
<organism evidence="12 13">
    <name type="scientific">Cyclospora cayetanensis</name>
    <dbReference type="NCBI Taxonomy" id="88456"/>
    <lineage>
        <taxon>Eukaryota</taxon>
        <taxon>Sar</taxon>
        <taxon>Alveolata</taxon>
        <taxon>Apicomplexa</taxon>
        <taxon>Conoidasida</taxon>
        <taxon>Coccidia</taxon>
        <taxon>Eucoccidiorida</taxon>
        <taxon>Eimeriorina</taxon>
        <taxon>Eimeriidae</taxon>
        <taxon>Cyclospora</taxon>
    </lineage>
</organism>
<keyword evidence="6 10" id="KW-1133">Transmembrane helix</keyword>
<evidence type="ECO:0000256" key="2">
    <source>
        <dbReference type="ARBA" id="ARBA00022516"/>
    </source>
</evidence>
<evidence type="ECO:0000256" key="8">
    <source>
        <dbReference type="ARBA" id="ARBA00023136"/>
    </source>
</evidence>
<proteinExistence type="inferred from homology"/>
<gene>
    <name evidence="12" type="ORF">cyc_08250</name>
</gene>
<feature type="transmembrane region" description="Helical" evidence="10">
    <location>
        <begin position="58"/>
        <end position="77"/>
    </location>
</feature>